<dbReference type="EMBL" id="BMAT01006594">
    <property type="protein sequence ID" value="GFS15716.1"/>
    <property type="molecule type" value="Genomic_DNA"/>
</dbReference>
<name>A0AAV4J358_9GAST</name>
<dbReference type="Proteomes" id="UP000762676">
    <property type="component" value="Unassembled WGS sequence"/>
</dbReference>
<protein>
    <submittedName>
        <fullName evidence="1">Uncharacterized protein</fullName>
    </submittedName>
</protein>
<dbReference type="AlphaFoldDB" id="A0AAV4J358"/>
<organism evidence="1 2">
    <name type="scientific">Elysia marginata</name>
    <dbReference type="NCBI Taxonomy" id="1093978"/>
    <lineage>
        <taxon>Eukaryota</taxon>
        <taxon>Metazoa</taxon>
        <taxon>Spiralia</taxon>
        <taxon>Lophotrochozoa</taxon>
        <taxon>Mollusca</taxon>
        <taxon>Gastropoda</taxon>
        <taxon>Heterobranchia</taxon>
        <taxon>Euthyneura</taxon>
        <taxon>Panpulmonata</taxon>
        <taxon>Sacoglossa</taxon>
        <taxon>Placobranchoidea</taxon>
        <taxon>Plakobranchidae</taxon>
        <taxon>Elysia</taxon>
    </lineage>
</organism>
<keyword evidence="2" id="KW-1185">Reference proteome</keyword>
<gene>
    <name evidence="1" type="ORF">ElyMa_003194600</name>
</gene>
<proteinExistence type="predicted"/>
<comment type="caution">
    <text evidence="1">The sequence shown here is derived from an EMBL/GenBank/DDBJ whole genome shotgun (WGS) entry which is preliminary data.</text>
</comment>
<reference evidence="1 2" key="1">
    <citation type="journal article" date="2021" name="Elife">
        <title>Chloroplast acquisition without the gene transfer in kleptoplastic sea slugs, Plakobranchus ocellatus.</title>
        <authorList>
            <person name="Maeda T."/>
            <person name="Takahashi S."/>
            <person name="Yoshida T."/>
            <person name="Shimamura S."/>
            <person name="Takaki Y."/>
            <person name="Nagai Y."/>
            <person name="Toyoda A."/>
            <person name="Suzuki Y."/>
            <person name="Arimoto A."/>
            <person name="Ishii H."/>
            <person name="Satoh N."/>
            <person name="Nishiyama T."/>
            <person name="Hasebe M."/>
            <person name="Maruyama T."/>
            <person name="Minagawa J."/>
            <person name="Obokata J."/>
            <person name="Shigenobu S."/>
        </authorList>
    </citation>
    <scope>NUCLEOTIDE SEQUENCE [LARGE SCALE GENOMIC DNA]</scope>
</reference>
<sequence>MKNVQPDDHKSLLHHCLQERHKSMRIGHQWKRLTEDRATLSHEVHSSLRSGEEYLSTREEEQLRRRKEARFWLSVRNHPYTARQNYKVFHTHSSREGCDEMLIAISNIWYDVICRLALLTSVTNNL</sequence>
<accession>A0AAV4J358</accession>
<evidence type="ECO:0000313" key="2">
    <source>
        <dbReference type="Proteomes" id="UP000762676"/>
    </source>
</evidence>
<evidence type="ECO:0000313" key="1">
    <source>
        <dbReference type="EMBL" id="GFS15716.1"/>
    </source>
</evidence>